<evidence type="ECO:0000256" key="1">
    <source>
        <dbReference type="ARBA" id="ARBA00004123"/>
    </source>
</evidence>
<dbReference type="InterPro" id="IPR051137">
    <property type="entry name" value="PP4R3-like"/>
</dbReference>
<feature type="compositionally biased region" description="Low complexity" evidence="3">
    <location>
        <begin position="1003"/>
        <end position="1026"/>
    </location>
</feature>
<gene>
    <name evidence="6" type="ORF">BCR35DRAFT_349931</name>
</gene>
<feature type="compositionally biased region" description="Acidic residues" evidence="3">
    <location>
        <begin position="220"/>
        <end position="230"/>
    </location>
</feature>
<feature type="domain" description="Serine/threonine-protein phosphatase 4 regulatory subunit 3-like central" evidence="4">
    <location>
        <begin position="329"/>
        <end position="891"/>
    </location>
</feature>
<name>A0A1Y2G4K6_9BASI</name>
<feature type="region of interest" description="Disordered" evidence="3">
    <location>
        <begin position="891"/>
        <end position="1151"/>
    </location>
</feature>
<feature type="compositionally biased region" description="Low complexity" evidence="3">
    <location>
        <begin position="1"/>
        <end position="39"/>
    </location>
</feature>
<dbReference type="AlphaFoldDB" id="A0A1Y2G4K6"/>
<feature type="region of interest" description="Disordered" evidence="3">
    <location>
        <begin position="138"/>
        <end position="237"/>
    </location>
</feature>
<evidence type="ECO:0000256" key="3">
    <source>
        <dbReference type="SAM" id="MobiDB-lite"/>
    </source>
</evidence>
<dbReference type="Pfam" id="PF04802">
    <property type="entry name" value="PP4R3"/>
    <property type="match status" value="1"/>
</dbReference>
<dbReference type="GO" id="GO:0005654">
    <property type="term" value="C:nucleoplasm"/>
    <property type="evidence" value="ECO:0007669"/>
    <property type="project" value="TreeGrafter"/>
</dbReference>
<dbReference type="Proteomes" id="UP000193467">
    <property type="component" value="Unassembled WGS sequence"/>
</dbReference>
<feature type="compositionally biased region" description="Low complexity" evidence="3">
    <location>
        <begin position="547"/>
        <end position="556"/>
    </location>
</feature>
<feature type="compositionally biased region" description="Acidic residues" evidence="3">
    <location>
        <begin position="505"/>
        <end position="516"/>
    </location>
</feature>
<dbReference type="PANTHER" id="PTHR23318">
    <property type="entry name" value="ATP SYNTHASE GAMMA-RELATED"/>
    <property type="match status" value="1"/>
</dbReference>
<feature type="compositionally biased region" description="Polar residues" evidence="3">
    <location>
        <begin position="1052"/>
        <end position="1064"/>
    </location>
</feature>
<dbReference type="Gene3D" id="2.30.29.30">
    <property type="entry name" value="Pleckstrin-homology domain (PH domain)/Phosphotyrosine-binding domain (PTB)"/>
    <property type="match status" value="1"/>
</dbReference>
<feature type="compositionally biased region" description="Low complexity" evidence="3">
    <location>
        <begin position="970"/>
        <end position="984"/>
    </location>
</feature>
<dbReference type="OrthoDB" id="27483at2759"/>
<accession>A0A1Y2G4K6</accession>
<organism evidence="6 7">
    <name type="scientific">Leucosporidium creatinivorum</name>
    <dbReference type="NCBI Taxonomy" id="106004"/>
    <lineage>
        <taxon>Eukaryota</taxon>
        <taxon>Fungi</taxon>
        <taxon>Dikarya</taxon>
        <taxon>Basidiomycota</taxon>
        <taxon>Pucciniomycotina</taxon>
        <taxon>Microbotryomycetes</taxon>
        <taxon>Leucosporidiales</taxon>
        <taxon>Leucosporidium</taxon>
    </lineage>
</organism>
<comment type="subcellular location">
    <subcellularLocation>
        <location evidence="1">Nucleus</location>
    </subcellularLocation>
</comment>
<evidence type="ECO:0000259" key="4">
    <source>
        <dbReference type="Pfam" id="PF04802"/>
    </source>
</evidence>
<reference evidence="6 7" key="1">
    <citation type="submission" date="2016-07" db="EMBL/GenBank/DDBJ databases">
        <title>Pervasive Adenine N6-methylation of Active Genes in Fungi.</title>
        <authorList>
            <consortium name="DOE Joint Genome Institute"/>
            <person name="Mondo S.J."/>
            <person name="Dannebaum R.O."/>
            <person name="Kuo R.C."/>
            <person name="Labutti K."/>
            <person name="Haridas S."/>
            <person name="Kuo A."/>
            <person name="Salamov A."/>
            <person name="Ahrendt S.R."/>
            <person name="Lipzen A."/>
            <person name="Sullivan W."/>
            <person name="Andreopoulos W.B."/>
            <person name="Clum A."/>
            <person name="Lindquist E."/>
            <person name="Daum C."/>
            <person name="Ramamoorthy G.K."/>
            <person name="Gryganskyi A."/>
            <person name="Culley D."/>
            <person name="Magnuson J.K."/>
            <person name="James T.Y."/>
            <person name="O'Malley M.A."/>
            <person name="Stajich J.E."/>
            <person name="Spatafora J.W."/>
            <person name="Visel A."/>
            <person name="Grigoriev I.V."/>
        </authorList>
    </citation>
    <scope>NUCLEOTIDE SEQUENCE [LARGE SCALE GENOMIC DNA]</scope>
    <source>
        <strain evidence="6 7">62-1032</strain>
    </source>
</reference>
<feature type="region of interest" description="Disordered" evidence="3">
    <location>
        <begin position="1"/>
        <end position="117"/>
    </location>
</feature>
<feature type="compositionally biased region" description="Pro residues" evidence="3">
    <location>
        <begin position="950"/>
        <end position="962"/>
    </location>
</feature>
<dbReference type="InterPro" id="IPR006887">
    <property type="entry name" value="P4R3-like_central_dom"/>
</dbReference>
<feature type="region of interest" description="Disordered" evidence="3">
    <location>
        <begin position="505"/>
        <end position="556"/>
    </location>
</feature>
<evidence type="ECO:0000256" key="2">
    <source>
        <dbReference type="ARBA" id="ARBA00023242"/>
    </source>
</evidence>
<dbReference type="PANTHER" id="PTHR23318:SF0">
    <property type="entry name" value="SERINE_THREONINE-PROTEIN PHOSPHATASE 4 REGULATORY SUBUNIT 3"/>
    <property type="match status" value="1"/>
</dbReference>
<dbReference type="STRING" id="106004.A0A1Y2G4K6"/>
<feature type="compositionally biased region" description="Basic and acidic residues" evidence="3">
    <location>
        <begin position="1198"/>
        <end position="1215"/>
    </location>
</feature>
<dbReference type="FunCoup" id="A0A1Y2G4K6">
    <property type="interactions" value="567"/>
</dbReference>
<sequence>MAPSTPDKTTPTTTSTTTSTTERATTPPPSTSSSSSPRSSTPPPNPHVRSSAPSPSDSPAAHSHSTRSQQSSTETPPKQHQHHQPGQASSSSSSSPSSSSSSPAAGGGASPHSSRRVKLYRLQDDAWIDLGTGTCAVHFIEAPPPSSSSSSSGGEGVEGASTPPKGGPSPEEGAWIIVRREAAKEGATSPSSSSSSPADGESNDILLRSKVMPYPPGYLSDEEDELESEGADGGRVVDAGGYQRQQETLIVWTDRELEREMALSFATATGCGEIWEFIKAARKWAQDQLPLFSPSPSPSLSSPQPFPHYHLTALPTTLPTPTLGNISSLETAIRSMARTAVGRERTASTIIKNQIVQKLIKVQEEAEDLESLEDLHALCRVMQTILLLNDNVIFDLILRDEVILGVASILEYDPEFPTLKASYRSHLSDPTHFTIVVPIRSPTLLAKIHQTHRLHYLKDVVLARILEDSTFSMLNSAIYFNEVDIVNEVAGDEAFLKELFGVFDEEEEEGEGESEGAEGGKEGEGLIGPLPPTTSTSSSSNIGPQLPNTTTPSNSTPRSHLALLFLLQFSSMAKSLQLHLRTTFFRSLSEKGLLRVIELSLSRPSIARDSGMRAAAVGILMSLVDHDPNGVRGWCLRRANATEAEGGAGEGTKGRKGSKPLMEFLIQLFKEEEDLGLKAQMSEALRVLVDAGGDGGPLEAPPRMRQEDPEAEKFLQYFYDHCTQALFAPILELPDRKPNDPPLLLSTPTVALCTHLCDLLCFFISHHTFRSKYFVLSSAIGTHIAKLFSTKHKHLRLAALRFFRATINKNDDFYNRFLIKNDLFRPVLEVVWEERGRDNLLGSAGLEFFEYVRTSNAKAVINHLVERYGERVRQLATTLKTFENLIIKWEQNNEPPPSATTVGGKSEGAPGEEKGATSKSMVRENSTWSRMEVEEEDNYFNGSDDEEDVPPPPAPAPAPLPTGPGQGRAPSSLPSSSSSSNDPPRTSRKREATSDDDAPPSPSSSSSTTSSAIAGTASPSSSSTSADRGKRLRLEKTKSQAELPLGGEGSSLPRSKTWPESGSSMPLVDYLGDDSDEEDKDKSMEGGFVRSTLGEEEMPPLPPASSEEGPPIPPKRRKDQDDDDGELGLLSKKKGPAVAAKSTSAAGPKMGAFSFGGGASKTVGGGAAGSPGAAVGGGIKISLGIKSSLSKLAGGLKGGEKEKEDEQKKEEEDTK</sequence>
<proteinExistence type="predicted"/>
<evidence type="ECO:0000313" key="7">
    <source>
        <dbReference type="Proteomes" id="UP000193467"/>
    </source>
</evidence>
<dbReference type="InterPro" id="IPR011993">
    <property type="entry name" value="PH-like_dom_sf"/>
</dbReference>
<feature type="compositionally biased region" description="Acidic residues" evidence="3">
    <location>
        <begin position="933"/>
        <end position="949"/>
    </location>
</feature>
<dbReference type="SUPFAM" id="SSF48371">
    <property type="entry name" value="ARM repeat"/>
    <property type="match status" value="1"/>
</dbReference>
<feature type="region of interest" description="Disordered" evidence="3">
    <location>
        <begin position="1192"/>
        <end position="1215"/>
    </location>
</feature>
<feature type="compositionally biased region" description="Polar residues" evidence="3">
    <location>
        <begin position="917"/>
        <end position="929"/>
    </location>
</feature>
<dbReference type="InterPro" id="IPR055236">
    <property type="entry name" value="EVH1_PP4R3"/>
</dbReference>
<dbReference type="Pfam" id="PF22972">
    <property type="entry name" value="EVH1_PP4R3"/>
    <property type="match status" value="1"/>
</dbReference>
<evidence type="ECO:0000259" key="5">
    <source>
        <dbReference type="Pfam" id="PF22972"/>
    </source>
</evidence>
<dbReference type="EMBL" id="MCGR01000004">
    <property type="protein sequence ID" value="ORY90176.1"/>
    <property type="molecule type" value="Genomic_DNA"/>
</dbReference>
<feature type="domain" description="PP4R3 EVH1-like" evidence="5">
    <location>
        <begin position="233"/>
        <end position="281"/>
    </location>
</feature>
<dbReference type="GO" id="GO:0072542">
    <property type="term" value="F:protein phosphatase activator activity"/>
    <property type="evidence" value="ECO:0007669"/>
    <property type="project" value="TreeGrafter"/>
</dbReference>
<feature type="compositionally biased region" description="Basic and acidic residues" evidence="3">
    <location>
        <begin position="1027"/>
        <end position="1039"/>
    </location>
</feature>
<dbReference type="InParanoid" id="A0A1Y2G4K6"/>
<dbReference type="GO" id="GO:0006974">
    <property type="term" value="P:DNA damage response"/>
    <property type="evidence" value="ECO:0007669"/>
    <property type="project" value="TreeGrafter"/>
</dbReference>
<dbReference type="InterPro" id="IPR016024">
    <property type="entry name" value="ARM-type_fold"/>
</dbReference>
<feature type="compositionally biased region" description="Low complexity" evidence="3">
    <location>
        <begin position="50"/>
        <end position="104"/>
    </location>
</feature>
<protein>
    <submittedName>
        <fullName evidence="6">Component of IIS longevity pathway SMK-1-domain-containing protein</fullName>
    </submittedName>
</protein>
<dbReference type="GO" id="GO:0030289">
    <property type="term" value="C:protein phosphatase 4 complex"/>
    <property type="evidence" value="ECO:0007669"/>
    <property type="project" value="TreeGrafter"/>
</dbReference>
<keyword evidence="7" id="KW-1185">Reference proteome</keyword>
<evidence type="ECO:0000313" key="6">
    <source>
        <dbReference type="EMBL" id="ORY90176.1"/>
    </source>
</evidence>
<keyword evidence="2" id="KW-0539">Nucleus</keyword>
<comment type="caution">
    <text evidence="6">The sequence shown here is derived from an EMBL/GenBank/DDBJ whole genome shotgun (WGS) entry which is preliminary data.</text>
</comment>